<accession>A0A2T4ID96</accession>
<feature type="domain" description="Bacterial surface antigen (D15)" evidence="7">
    <location>
        <begin position="280"/>
        <end position="584"/>
    </location>
</feature>
<dbReference type="PANTHER" id="PTHR12815">
    <property type="entry name" value="SORTING AND ASSEMBLY MACHINERY SAMM50 PROTEIN FAMILY MEMBER"/>
    <property type="match status" value="1"/>
</dbReference>
<keyword evidence="6" id="KW-0998">Cell outer membrane</keyword>
<evidence type="ECO:0000256" key="1">
    <source>
        <dbReference type="ARBA" id="ARBA00004370"/>
    </source>
</evidence>
<evidence type="ECO:0000256" key="5">
    <source>
        <dbReference type="ARBA" id="ARBA00023136"/>
    </source>
</evidence>
<keyword evidence="5" id="KW-0472">Membrane</keyword>
<evidence type="ECO:0000259" key="7">
    <source>
        <dbReference type="Pfam" id="PF01103"/>
    </source>
</evidence>
<keyword evidence="2" id="KW-1134">Transmembrane beta strand</keyword>
<dbReference type="InterPro" id="IPR010827">
    <property type="entry name" value="BamA/TamA_POTRA"/>
</dbReference>
<dbReference type="Gene3D" id="3.10.20.310">
    <property type="entry name" value="membrane protein fhac"/>
    <property type="match status" value="2"/>
</dbReference>
<dbReference type="Pfam" id="PF01103">
    <property type="entry name" value="Omp85"/>
    <property type="match status" value="1"/>
</dbReference>
<dbReference type="AlphaFoldDB" id="A0A2T4ID96"/>
<evidence type="ECO:0000256" key="4">
    <source>
        <dbReference type="ARBA" id="ARBA00022729"/>
    </source>
</evidence>
<name>A0A2T4ID96_9RHOO</name>
<evidence type="ECO:0000256" key="6">
    <source>
        <dbReference type="ARBA" id="ARBA00023237"/>
    </source>
</evidence>
<dbReference type="OrthoDB" id="9769707at2"/>
<reference evidence="9 10" key="2">
    <citation type="submission" date="2018-04" db="EMBL/GenBank/DDBJ databases">
        <title>Thauera lacus sp. nov., isolated from an saline lake in Inner Mongolia, China.</title>
        <authorList>
            <person name="Liang Q.-Y."/>
        </authorList>
    </citation>
    <scope>NUCLEOTIDE SEQUENCE [LARGE SCALE GENOMIC DNA]</scope>
    <source>
        <strain evidence="9 10">D20</strain>
    </source>
</reference>
<evidence type="ECO:0000256" key="2">
    <source>
        <dbReference type="ARBA" id="ARBA00022452"/>
    </source>
</evidence>
<comment type="subcellular location">
    <subcellularLocation>
        <location evidence="1">Membrane</location>
    </subcellularLocation>
</comment>
<keyword evidence="10" id="KW-1185">Reference proteome</keyword>
<evidence type="ECO:0000259" key="8">
    <source>
        <dbReference type="Pfam" id="PF07244"/>
    </source>
</evidence>
<dbReference type="GO" id="GO:0019867">
    <property type="term" value="C:outer membrane"/>
    <property type="evidence" value="ECO:0007669"/>
    <property type="project" value="InterPro"/>
</dbReference>
<evidence type="ECO:0000313" key="9">
    <source>
        <dbReference type="EMBL" id="PTD95730.1"/>
    </source>
</evidence>
<dbReference type="EMBL" id="PZKC01000011">
    <property type="protein sequence ID" value="PTD95730.1"/>
    <property type="molecule type" value="Genomic_DNA"/>
</dbReference>
<evidence type="ECO:0008006" key="11">
    <source>
        <dbReference type="Google" id="ProtNLM"/>
    </source>
</evidence>
<dbReference type="Proteomes" id="UP000241193">
    <property type="component" value="Unassembled WGS sequence"/>
</dbReference>
<dbReference type="Gene3D" id="2.40.160.50">
    <property type="entry name" value="membrane protein fhac: a member of the omp85/tpsb transporter family"/>
    <property type="match status" value="1"/>
</dbReference>
<dbReference type="Pfam" id="PF07244">
    <property type="entry name" value="POTRA"/>
    <property type="match status" value="1"/>
</dbReference>
<evidence type="ECO:0000256" key="3">
    <source>
        <dbReference type="ARBA" id="ARBA00022692"/>
    </source>
</evidence>
<keyword evidence="3" id="KW-0812">Transmembrane</keyword>
<evidence type="ECO:0000313" key="10">
    <source>
        <dbReference type="Proteomes" id="UP000241193"/>
    </source>
</evidence>
<gene>
    <name evidence="9" type="ORF">C8261_13545</name>
</gene>
<dbReference type="InterPro" id="IPR000184">
    <property type="entry name" value="Bac_surfAg_D15"/>
</dbReference>
<dbReference type="PANTHER" id="PTHR12815:SF47">
    <property type="entry name" value="TRANSLOCATION AND ASSEMBLY MODULE SUBUNIT TAMA"/>
    <property type="match status" value="1"/>
</dbReference>
<protein>
    <recommendedName>
        <fullName evidence="11">Surface antigen (D15)</fullName>
    </recommendedName>
</protein>
<dbReference type="InterPro" id="IPR039910">
    <property type="entry name" value="D15-like"/>
</dbReference>
<proteinExistence type="predicted"/>
<reference evidence="9 10" key="1">
    <citation type="submission" date="2018-03" db="EMBL/GenBank/DDBJ databases">
        <authorList>
            <person name="Keele B.F."/>
        </authorList>
    </citation>
    <scope>NUCLEOTIDE SEQUENCE [LARGE SCALE GENOMIC DNA]</scope>
    <source>
        <strain evidence="9 10">D20</strain>
    </source>
</reference>
<comment type="caution">
    <text evidence="9">The sequence shown here is derived from an EMBL/GenBank/DDBJ whole genome shotgun (WGS) entry which is preliminary data.</text>
</comment>
<organism evidence="9 10">
    <name type="scientific">Pseudothauera lacus</name>
    <dbReference type="NCBI Taxonomy" id="2136175"/>
    <lineage>
        <taxon>Bacteria</taxon>
        <taxon>Pseudomonadati</taxon>
        <taxon>Pseudomonadota</taxon>
        <taxon>Betaproteobacteria</taxon>
        <taxon>Rhodocyclales</taxon>
        <taxon>Zoogloeaceae</taxon>
        <taxon>Pseudothauera</taxon>
    </lineage>
</organism>
<sequence length="584" mass="63744">MLPITASPERWWAWLLAVLLLTAWPAAAQQPLRVELEAPDSVRALLQRHLRILRGDVSVPEAAVDRSAMVRRARREAAGLLATEGYFSPEISLRRRADEPWRLTVEPGPRARISAVSIEFAGALAADGEAHAARREALRAQWGLAVGQPFRQAAWDGAKAALLDTLGARDYAAARLLSSRAEVDPQAATVVLSVEVDSGPPFFLGEVHGSGLSRLPEDLISRYSTLRIGERYDRERLLAFQSALQAAPQFGSVTVSIDPDPALAAAVPVQVEVSEAQSRQLGFGGGYSTNTGYRVEFNYRDVNLRQRAWELSTGVRLEQRRQSAYADIFLPPEAAGQRYSFGVLAEHTDVQGLRLGTQAVGGALTRSRGNIETQIALRLQQERRHPEGGERSSASTLSANWTWVQRAVDDLLDPRRGHVLEFQLGGGTRLALAGQDFVRLYGRAVRYQPVGSRDVLVLRGELGATLAPERKGVPQDFLFRTGGAQSVRGYAYQSLGVSEGEAVVGGRYLAVASAEYVHWFLPQWGVATFVDAGDANDDRRAFDLKLGYGVGARWASPAGPLALDLAWGRETRSLRLHFGIAIAF</sequence>
<feature type="domain" description="POTRA" evidence="8">
    <location>
        <begin position="131"/>
        <end position="199"/>
    </location>
</feature>
<keyword evidence="4" id="KW-0732">Signal</keyword>